<keyword evidence="3" id="KW-1185">Reference proteome</keyword>
<organism evidence="3 4">
    <name type="scientific">Steinernema glaseri</name>
    <dbReference type="NCBI Taxonomy" id="37863"/>
    <lineage>
        <taxon>Eukaryota</taxon>
        <taxon>Metazoa</taxon>
        <taxon>Ecdysozoa</taxon>
        <taxon>Nematoda</taxon>
        <taxon>Chromadorea</taxon>
        <taxon>Rhabditida</taxon>
        <taxon>Tylenchina</taxon>
        <taxon>Panagrolaimomorpha</taxon>
        <taxon>Strongyloidoidea</taxon>
        <taxon>Steinernematidae</taxon>
        <taxon>Steinernema</taxon>
    </lineage>
</organism>
<keyword evidence="2" id="KW-1133">Transmembrane helix</keyword>
<evidence type="ECO:0000256" key="1">
    <source>
        <dbReference type="SAM" id="MobiDB-lite"/>
    </source>
</evidence>
<proteinExistence type="predicted"/>
<name>A0A1I7ZLK8_9BILA</name>
<feature type="region of interest" description="Disordered" evidence="1">
    <location>
        <begin position="62"/>
        <end position="106"/>
    </location>
</feature>
<evidence type="ECO:0000313" key="4">
    <source>
        <dbReference type="WBParaSite" id="L893_g27771.t1"/>
    </source>
</evidence>
<dbReference type="AlphaFoldDB" id="A0A1I7ZLK8"/>
<dbReference type="Proteomes" id="UP000095287">
    <property type="component" value="Unplaced"/>
</dbReference>
<feature type="compositionally biased region" description="Polar residues" evidence="1">
    <location>
        <begin position="65"/>
        <end position="76"/>
    </location>
</feature>
<evidence type="ECO:0000256" key="2">
    <source>
        <dbReference type="SAM" id="Phobius"/>
    </source>
</evidence>
<reference evidence="4" key="1">
    <citation type="submission" date="2016-11" db="UniProtKB">
        <authorList>
            <consortium name="WormBaseParasite"/>
        </authorList>
    </citation>
    <scope>IDENTIFICATION</scope>
</reference>
<dbReference type="WBParaSite" id="L893_g27771.t1">
    <property type="protein sequence ID" value="L893_g27771.t1"/>
    <property type="gene ID" value="L893_g27771"/>
</dbReference>
<keyword evidence="2" id="KW-0812">Transmembrane</keyword>
<feature type="transmembrane region" description="Helical" evidence="2">
    <location>
        <begin position="16"/>
        <end position="42"/>
    </location>
</feature>
<feature type="compositionally biased region" description="Polar residues" evidence="1">
    <location>
        <begin position="84"/>
        <end position="106"/>
    </location>
</feature>
<protein>
    <submittedName>
        <fullName evidence="4">G_PROTEIN_RECEP_F1_2 domain-containing protein</fullName>
    </submittedName>
</protein>
<accession>A0A1I7ZLK8</accession>
<sequence>MNPLLQCDDEMMRSDFYFYGFIACMVYSVLALTATIVYVVIYRQHFALVFRKKKKLRSGICEKQPSFSEKQPNVSEKQPGASEKQPSASEKQPNGSEQQPSADVNR</sequence>
<keyword evidence="2" id="KW-0472">Membrane</keyword>
<evidence type="ECO:0000313" key="3">
    <source>
        <dbReference type="Proteomes" id="UP000095287"/>
    </source>
</evidence>